<keyword evidence="5" id="KW-0460">Magnesium</keyword>
<evidence type="ECO:0000313" key="6">
    <source>
        <dbReference type="EMBL" id="OUM85552.1"/>
    </source>
</evidence>
<dbReference type="EC" id="6.3.3.2" evidence="5"/>
<dbReference type="SUPFAM" id="SSF100950">
    <property type="entry name" value="NagB/RpiA/CoA transferase-like"/>
    <property type="match status" value="1"/>
</dbReference>
<feature type="binding site" evidence="4">
    <location>
        <position position="48"/>
    </location>
    <ligand>
        <name>substrate</name>
    </ligand>
</feature>
<accession>A0A1Y3PDZ8</accession>
<dbReference type="EMBL" id="LZRT01000100">
    <property type="protein sequence ID" value="OUM85552.1"/>
    <property type="molecule type" value="Genomic_DNA"/>
</dbReference>
<evidence type="ECO:0000313" key="7">
    <source>
        <dbReference type="Proteomes" id="UP000196475"/>
    </source>
</evidence>
<dbReference type="GO" id="GO:0030272">
    <property type="term" value="F:5-formyltetrahydrofolate cyclo-ligase activity"/>
    <property type="evidence" value="ECO:0007669"/>
    <property type="project" value="UniProtKB-EC"/>
</dbReference>
<evidence type="ECO:0000256" key="3">
    <source>
        <dbReference type="ARBA" id="ARBA00022840"/>
    </source>
</evidence>
<dbReference type="PANTHER" id="PTHR23407:SF1">
    <property type="entry name" value="5-FORMYLTETRAHYDROFOLATE CYCLO-LIGASE"/>
    <property type="match status" value="1"/>
</dbReference>
<evidence type="ECO:0000256" key="5">
    <source>
        <dbReference type="RuleBase" id="RU361279"/>
    </source>
</evidence>
<comment type="catalytic activity">
    <reaction evidence="5">
        <text>(6S)-5-formyl-5,6,7,8-tetrahydrofolate + ATP = (6R)-5,10-methenyltetrahydrofolate + ADP + phosphate</text>
        <dbReference type="Rhea" id="RHEA:10488"/>
        <dbReference type="ChEBI" id="CHEBI:30616"/>
        <dbReference type="ChEBI" id="CHEBI:43474"/>
        <dbReference type="ChEBI" id="CHEBI:57455"/>
        <dbReference type="ChEBI" id="CHEBI:57457"/>
        <dbReference type="ChEBI" id="CHEBI:456216"/>
        <dbReference type="EC" id="6.3.3.2"/>
    </reaction>
</comment>
<evidence type="ECO:0000256" key="2">
    <source>
        <dbReference type="ARBA" id="ARBA00022741"/>
    </source>
</evidence>
<name>A0A1Y3PDZ8_9BACI</name>
<organism evidence="6 7">
    <name type="scientific">Bacillus thermozeamaize</name>
    <dbReference type="NCBI Taxonomy" id="230954"/>
    <lineage>
        <taxon>Bacteria</taxon>
        <taxon>Bacillati</taxon>
        <taxon>Bacillota</taxon>
        <taxon>Bacilli</taxon>
        <taxon>Bacillales</taxon>
        <taxon>Bacillaceae</taxon>
        <taxon>Bacillus</taxon>
    </lineage>
</organism>
<proteinExistence type="inferred from homology"/>
<comment type="caution">
    <text evidence="6">The sequence shown here is derived from an EMBL/GenBank/DDBJ whole genome shotgun (WGS) entry which is preliminary data.</text>
</comment>
<keyword evidence="5" id="KW-0479">Metal-binding</keyword>
<dbReference type="PANTHER" id="PTHR23407">
    <property type="entry name" value="ATPASE INHIBITOR/5-FORMYLTETRAHYDROFOLATE CYCLO-LIGASE"/>
    <property type="match status" value="1"/>
</dbReference>
<dbReference type="InterPro" id="IPR002698">
    <property type="entry name" value="FTHF_cligase"/>
</dbReference>
<comment type="similarity">
    <text evidence="1 5">Belongs to the 5-formyltetrahydrofolate cyclo-ligase family.</text>
</comment>
<dbReference type="GO" id="GO:0005524">
    <property type="term" value="F:ATP binding"/>
    <property type="evidence" value="ECO:0007669"/>
    <property type="project" value="UniProtKB-KW"/>
</dbReference>
<sequence>MKSRLRREWLHARDQIPEETRQAASRQIASRLCRSVWYDWAECVLTYLSFRSEVDTRPLIEQVWQDGKKVLAPKVDRSRETMEFYEIHQWEDLATGPWGIPEPCGNTMPYADAGCRCRALLLVPGVAFDRRGFRIGYGGGYYDRFLMQSSLMRSKKRLISVGLSFECQMVPEIPVEKHDLPVDGVLTEAGWKKLPPMPETPSK</sequence>
<dbReference type="GO" id="GO:0046872">
    <property type="term" value="F:metal ion binding"/>
    <property type="evidence" value="ECO:0007669"/>
    <property type="project" value="UniProtKB-KW"/>
</dbReference>
<feature type="binding site" evidence="4">
    <location>
        <begin position="2"/>
        <end position="6"/>
    </location>
    <ligand>
        <name>ATP</name>
        <dbReference type="ChEBI" id="CHEBI:30616"/>
    </ligand>
</feature>
<dbReference type="GO" id="GO:0009396">
    <property type="term" value="P:folic acid-containing compound biosynthetic process"/>
    <property type="evidence" value="ECO:0007669"/>
    <property type="project" value="TreeGrafter"/>
</dbReference>
<keyword evidence="2 4" id="KW-0547">Nucleotide-binding</keyword>
<gene>
    <name evidence="6" type="ORF">BAA01_05105</name>
</gene>
<dbReference type="InterPro" id="IPR024185">
    <property type="entry name" value="FTHF_cligase-like_sf"/>
</dbReference>
<keyword evidence="6" id="KW-0436">Ligase</keyword>
<protein>
    <recommendedName>
        <fullName evidence="5">5-formyltetrahydrofolate cyclo-ligase</fullName>
        <ecNumber evidence="5">6.3.3.2</ecNumber>
    </recommendedName>
</protein>
<dbReference type="NCBIfam" id="TIGR02727">
    <property type="entry name" value="MTHFS_bact"/>
    <property type="match status" value="1"/>
</dbReference>
<feature type="binding site" evidence="4">
    <location>
        <position position="53"/>
    </location>
    <ligand>
        <name>substrate</name>
    </ligand>
</feature>
<keyword evidence="3 4" id="KW-0067">ATP-binding</keyword>
<dbReference type="InterPro" id="IPR037171">
    <property type="entry name" value="NagB/RpiA_transferase-like"/>
</dbReference>
<reference evidence="7" key="1">
    <citation type="submission" date="2016-06" db="EMBL/GenBank/DDBJ databases">
        <authorList>
            <person name="Nascimento L."/>
            <person name="Pereira R.V."/>
            <person name="Martins L.F."/>
            <person name="Quaggio R.B."/>
            <person name="Silva A.M."/>
            <person name="Setubal J.C."/>
        </authorList>
    </citation>
    <scope>NUCLEOTIDE SEQUENCE [LARGE SCALE GENOMIC DNA]</scope>
</reference>
<dbReference type="Pfam" id="PF01812">
    <property type="entry name" value="5-FTHF_cyc-lig"/>
    <property type="match status" value="1"/>
</dbReference>
<dbReference type="GO" id="GO:0035999">
    <property type="term" value="P:tetrahydrofolate interconversion"/>
    <property type="evidence" value="ECO:0007669"/>
    <property type="project" value="TreeGrafter"/>
</dbReference>
<evidence type="ECO:0000256" key="1">
    <source>
        <dbReference type="ARBA" id="ARBA00010638"/>
    </source>
</evidence>
<dbReference type="Proteomes" id="UP000196475">
    <property type="component" value="Unassembled WGS sequence"/>
</dbReference>
<dbReference type="Gene3D" id="3.40.50.10420">
    <property type="entry name" value="NagB/RpiA/CoA transferase-like"/>
    <property type="match status" value="1"/>
</dbReference>
<comment type="cofactor">
    <cofactor evidence="5">
        <name>Mg(2+)</name>
        <dbReference type="ChEBI" id="CHEBI:18420"/>
    </cofactor>
</comment>
<feature type="binding site" evidence="4">
    <location>
        <begin position="134"/>
        <end position="142"/>
    </location>
    <ligand>
        <name>ATP</name>
        <dbReference type="ChEBI" id="CHEBI:30616"/>
    </ligand>
</feature>
<dbReference type="PIRSF" id="PIRSF006806">
    <property type="entry name" value="FTHF_cligase"/>
    <property type="match status" value="1"/>
</dbReference>
<dbReference type="AlphaFoldDB" id="A0A1Y3PDZ8"/>
<evidence type="ECO:0000256" key="4">
    <source>
        <dbReference type="PIRSR" id="PIRSR006806-1"/>
    </source>
</evidence>